<gene>
    <name evidence="1" type="ORF">SPSK_01138</name>
</gene>
<accession>A0A0F2LZ58</accession>
<dbReference type="Proteomes" id="UP000033710">
    <property type="component" value="Unassembled WGS sequence"/>
</dbReference>
<sequence length="487" mass="52297">MSVEDAFGDIRLRVSKILGIKTAHHVILHPSGTDAELTALLAGVNQARQLGCSGVVNIVVGAKEVGSNTATAAGGKHFSKHFPVSSTNNPEDEAAQGGNMFSPVAVSANGIENGIQVVEIAARLDDGSMVPNFDALVLQTMENATLSCKSSGESGPFFVLHVVDGSKLGSHITSRSLLKRITCQYGDRVLFVLDACQARTSTGELDWYLARNAVVLMTASKFYGAPGFCAAALVPHKIAMAGLFIDTEPREPGRPAVVSHNLGKYITKLEVPRDLEALRATLPARPENVGLLLRWSCGVFEMDRFAKAGQKGQQVIAWWVDGVRAVVRSKRPHVLLLRDTGCEKDETVPFPAADTFVGCVNSIVSFCVITGASKGDGTPVKAPSTMSAVDLRRFHRWLTIDMEGVLPEAATDDERRTARLRCFIGQPVDLGKLAVLRLAISASLASDLADGSRRLDEVLADDGRVLDKILLVKKYYGEFCAWDAGEL</sequence>
<evidence type="ECO:0000313" key="2">
    <source>
        <dbReference type="Proteomes" id="UP000033710"/>
    </source>
</evidence>
<organism evidence="1 2">
    <name type="scientific">Sporothrix schenckii 1099-18</name>
    <dbReference type="NCBI Taxonomy" id="1397361"/>
    <lineage>
        <taxon>Eukaryota</taxon>
        <taxon>Fungi</taxon>
        <taxon>Dikarya</taxon>
        <taxon>Ascomycota</taxon>
        <taxon>Pezizomycotina</taxon>
        <taxon>Sordariomycetes</taxon>
        <taxon>Sordariomycetidae</taxon>
        <taxon>Ophiostomatales</taxon>
        <taxon>Ophiostomataceae</taxon>
        <taxon>Sporothrix</taxon>
    </lineage>
</organism>
<reference evidence="1 2" key="2">
    <citation type="journal article" date="2015" name="Eukaryot. Cell">
        <title>Asexual propagation of a virulent clone complex in a human and feline outbreak of sporotrichosis.</title>
        <authorList>
            <person name="Teixeira Mde M."/>
            <person name="Rodrigues A.M."/>
            <person name="Tsui C.K."/>
            <person name="de Almeida L.G."/>
            <person name="Van Diepeningen A.D."/>
            <person name="van den Ende B.G."/>
            <person name="Fernandes G.F."/>
            <person name="Kano R."/>
            <person name="Hamelin R.C."/>
            <person name="Lopes-Bezerra L.M."/>
            <person name="Vasconcelos A.T."/>
            <person name="de Hoog S."/>
            <person name="de Camargo Z.P."/>
            <person name="Felipe M.S."/>
        </authorList>
    </citation>
    <scope>NUCLEOTIDE SEQUENCE [LARGE SCALE GENOMIC DNA]</scope>
    <source>
        <strain evidence="1 2">1099-18</strain>
    </source>
</reference>
<dbReference type="KEGG" id="ssck:SPSK_01138"/>
<dbReference type="EMBL" id="AXCR01000011">
    <property type="protein sequence ID" value="KJR81176.1"/>
    <property type="molecule type" value="Genomic_DNA"/>
</dbReference>
<dbReference type="VEuPathDB" id="FungiDB:SPSK_01138"/>
<proteinExistence type="predicted"/>
<dbReference type="GeneID" id="27663346"/>
<protein>
    <submittedName>
        <fullName evidence="1">Uncharacterized protein</fullName>
    </submittedName>
</protein>
<evidence type="ECO:0000313" key="1">
    <source>
        <dbReference type="EMBL" id="KJR81176.1"/>
    </source>
</evidence>
<dbReference type="AlphaFoldDB" id="A0A0F2LZ58"/>
<comment type="caution">
    <text evidence="1">The sequence shown here is derived from an EMBL/GenBank/DDBJ whole genome shotgun (WGS) entry which is preliminary data.</text>
</comment>
<name>A0A0F2LZ58_SPOSC</name>
<dbReference type="OrthoDB" id="5034579at2759"/>
<reference evidence="1 2" key="1">
    <citation type="journal article" date="2014" name="BMC Genomics">
        <title>Comparative genomics of the major fungal agents of human and animal Sporotrichosis: Sporothrix schenckii and Sporothrix brasiliensis.</title>
        <authorList>
            <person name="Teixeira M.M."/>
            <person name="de Almeida L.G."/>
            <person name="Kubitschek-Barreira P."/>
            <person name="Alves F.L."/>
            <person name="Kioshima E.S."/>
            <person name="Abadio A.K."/>
            <person name="Fernandes L."/>
            <person name="Derengowski L.S."/>
            <person name="Ferreira K.S."/>
            <person name="Souza R.C."/>
            <person name="Ruiz J.C."/>
            <person name="de Andrade N.C."/>
            <person name="Paes H.C."/>
            <person name="Nicola A.M."/>
            <person name="Albuquerque P."/>
            <person name="Gerber A.L."/>
            <person name="Martins V.P."/>
            <person name="Peconick L.D."/>
            <person name="Neto A.V."/>
            <person name="Chaucanez C.B."/>
            <person name="Silva P.A."/>
            <person name="Cunha O.L."/>
            <person name="de Oliveira F.F."/>
            <person name="dos Santos T.C."/>
            <person name="Barros A.L."/>
            <person name="Soares M.A."/>
            <person name="de Oliveira L.M."/>
            <person name="Marini M.M."/>
            <person name="Villalobos-Duno H."/>
            <person name="Cunha M.M."/>
            <person name="de Hoog S."/>
            <person name="da Silveira J.F."/>
            <person name="Henrissat B."/>
            <person name="Nino-Vega G.A."/>
            <person name="Cisalpino P.S."/>
            <person name="Mora-Montes H.M."/>
            <person name="Almeida S.R."/>
            <person name="Stajich J.E."/>
            <person name="Lopes-Bezerra L.M."/>
            <person name="Vasconcelos A.T."/>
            <person name="Felipe M.S."/>
        </authorList>
    </citation>
    <scope>NUCLEOTIDE SEQUENCE [LARGE SCALE GENOMIC DNA]</scope>
    <source>
        <strain evidence="1 2">1099-18</strain>
    </source>
</reference>
<dbReference type="RefSeq" id="XP_016583852.1">
    <property type="nucleotide sequence ID" value="XM_016728069.1"/>
</dbReference>